<dbReference type="Gene3D" id="1.20.930.20">
    <property type="entry name" value="Adaptor protein Cbl, N-terminal domain"/>
    <property type="match status" value="1"/>
</dbReference>
<dbReference type="SUPFAM" id="SSF56112">
    <property type="entry name" value="Protein kinase-like (PK-like)"/>
    <property type="match status" value="1"/>
</dbReference>
<dbReference type="PANTHER" id="PTHR45756:SF1">
    <property type="entry name" value="PROTEIN KINASE DOMAIN CONTAINING PROTEIN"/>
    <property type="match status" value="1"/>
</dbReference>
<dbReference type="EMBL" id="WTPW01000651">
    <property type="protein sequence ID" value="KAF0492168.1"/>
    <property type="molecule type" value="Genomic_DNA"/>
</dbReference>
<evidence type="ECO:0000259" key="1">
    <source>
        <dbReference type="PROSITE" id="PS50011"/>
    </source>
</evidence>
<protein>
    <submittedName>
        <fullName evidence="2">Kinase-like protein</fullName>
    </submittedName>
</protein>
<accession>A0A8H4AG70</accession>
<dbReference type="CDD" id="cd21037">
    <property type="entry name" value="MLKL_NTD"/>
    <property type="match status" value="1"/>
</dbReference>
<organism evidence="2 3">
    <name type="scientific">Gigaspora margarita</name>
    <dbReference type="NCBI Taxonomy" id="4874"/>
    <lineage>
        <taxon>Eukaryota</taxon>
        <taxon>Fungi</taxon>
        <taxon>Fungi incertae sedis</taxon>
        <taxon>Mucoromycota</taxon>
        <taxon>Glomeromycotina</taxon>
        <taxon>Glomeromycetes</taxon>
        <taxon>Diversisporales</taxon>
        <taxon>Gigasporaceae</taxon>
        <taxon>Gigaspora</taxon>
    </lineage>
</organism>
<dbReference type="Proteomes" id="UP000439903">
    <property type="component" value="Unassembled WGS sequence"/>
</dbReference>
<dbReference type="AlphaFoldDB" id="A0A8H4AG70"/>
<dbReference type="Gene3D" id="1.10.510.10">
    <property type="entry name" value="Transferase(Phosphotransferase) domain 1"/>
    <property type="match status" value="1"/>
</dbReference>
<feature type="domain" description="Protein kinase" evidence="1">
    <location>
        <begin position="191"/>
        <end position="463"/>
    </location>
</feature>
<dbReference type="GO" id="GO:0005524">
    <property type="term" value="F:ATP binding"/>
    <property type="evidence" value="ECO:0007669"/>
    <property type="project" value="InterPro"/>
</dbReference>
<keyword evidence="2" id="KW-0418">Kinase</keyword>
<dbReference type="SUPFAM" id="SSF81901">
    <property type="entry name" value="HCP-like"/>
    <property type="match status" value="1"/>
</dbReference>
<dbReference type="InterPro" id="IPR006597">
    <property type="entry name" value="Sel1-like"/>
</dbReference>
<comment type="caution">
    <text evidence="2">The sequence shown here is derived from an EMBL/GenBank/DDBJ whole genome shotgun (WGS) entry which is preliminary data.</text>
</comment>
<evidence type="ECO:0000313" key="2">
    <source>
        <dbReference type="EMBL" id="KAF0492168.1"/>
    </source>
</evidence>
<name>A0A8H4AG70_GIGMA</name>
<dbReference type="PROSITE" id="PS00109">
    <property type="entry name" value="PROTEIN_KINASE_TYR"/>
    <property type="match status" value="1"/>
</dbReference>
<keyword evidence="3" id="KW-1185">Reference proteome</keyword>
<dbReference type="InterPro" id="IPR008266">
    <property type="entry name" value="Tyr_kinase_AS"/>
</dbReference>
<proteinExistence type="predicted"/>
<sequence length="658" mass="76816">MAETIARTTAEIFGLYFPIVGAINIIAKEIYQICDDAECNQKICSIMAGRVRAAENAMESIMKSIGQNEDKFRQRDYYLAFKRFENIMINVKEYTEKVSKLKGYKIYLNAREVKNKYEKLTQEYDMCMKDLHFAIAVANKAARDEDSRKVDKSLKDIENTLNSKLDHKLDQIAKSVDFMKSQMNNNQSTNFHVYKIKSSELNDPVYPKDDDVRGHIFKKIYNLKEVACKPIKESSQFEHELAVLVKLSQTDNIHRFYGLSNVDNMEVMVFEWAQHRTLKELYDTYDIPWARKIQIVRDIFRGLSFLRRVDIFHHDVRCENVFMLHSLEAKLGNFKCAREVSKETRDLKDIAPDIIRWMAPEQIEKYYVRSAKKGYTFQCEMFSFGMLIWELCYEKLPYLNRDINSISKHVLEGKRENLLRGKFDNPKDADIQLEFIKIIGDAWHHIPSRRMKIDILTIKLEELAGNYPIPLGDPPLLKDKTLKFEGGDDSPDLLIPLEKGIQYHKKHDYKKAWQCFDENAKLGNKEAKYWKAYYLSGGYGVVEVDQMQAMELFDEAAEIDYSDARCRYAVLLLSNLRKDDDEATKKHNIDKILHYFTLSANHGNYEAMFYLGDIYVKGKLRVTKNKELGLVYLRLAAHNKNSMQNDAVKSLKELGEKI</sequence>
<dbReference type="SMART" id="SM00671">
    <property type="entry name" value="SEL1"/>
    <property type="match status" value="2"/>
</dbReference>
<reference evidence="2 3" key="1">
    <citation type="journal article" date="2019" name="Environ. Microbiol.">
        <title>At the nexus of three kingdoms: the genome of the mycorrhizal fungus Gigaspora margarita provides insights into plant, endobacterial and fungal interactions.</title>
        <authorList>
            <person name="Venice F."/>
            <person name="Ghignone S."/>
            <person name="Salvioli di Fossalunga A."/>
            <person name="Amselem J."/>
            <person name="Novero M."/>
            <person name="Xianan X."/>
            <person name="Sedzielewska Toro K."/>
            <person name="Morin E."/>
            <person name="Lipzen A."/>
            <person name="Grigoriev I.V."/>
            <person name="Henrissat B."/>
            <person name="Martin F.M."/>
            <person name="Bonfante P."/>
        </authorList>
    </citation>
    <scope>NUCLEOTIDE SEQUENCE [LARGE SCALE GENOMIC DNA]</scope>
    <source>
        <strain evidence="2 3">BEG34</strain>
    </source>
</reference>
<dbReference type="InterPro" id="IPR011990">
    <property type="entry name" value="TPR-like_helical_dom_sf"/>
</dbReference>
<keyword evidence="2" id="KW-0808">Transferase</keyword>
<dbReference type="PROSITE" id="PS50011">
    <property type="entry name" value="PROTEIN_KINASE_DOM"/>
    <property type="match status" value="1"/>
</dbReference>
<dbReference type="InterPro" id="IPR059179">
    <property type="entry name" value="MLKL-like_MCAfunc"/>
</dbReference>
<dbReference type="Pfam" id="PF07714">
    <property type="entry name" value="PK_Tyr_Ser-Thr"/>
    <property type="match status" value="1"/>
</dbReference>
<dbReference type="InterPro" id="IPR001245">
    <property type="entry name" value="Ser-Thr/Tyr_kinase_cat_dom"/>
</dbReference>
<dbReference type="InterPro" id="IPR000719">
    <property type="entry name" value="Prot_kinase_dom"/>
</dbReference>
<evidence type="ECO:0000313" key="3">
    <source>
        <dbReference type="Proteomes" id="UP000439903"/>
    </source>
</evidence>
<dbReference type="InterPro" id="IPR036537">
    <property type="entry name" value="Adaptor_Cbl_N_dom_sf"/>
</dbReference>
<dbReference type="InterPro" id="IPR053215">
    <property type="entry name" value="TKL_Ser/Thr_kinase"/>
</dbReference>
<dbReference type="GO" id="GO:0004672">
    <property type="term" value="F:protein kinase activity"/>
    <property type="evidence" value="ECO:0007669"/>
    <property type="project" value="InterPro"/>
</dbReference>
<dbReference type="PANTHER" id="PTHR45756">
    <property type="entry name" value="PALMITOYLTRANSFERASE"/>
    <property type="match status" value="1"/>
</dbReference>
<dbReference type="OrthoDB" id="2441194at2759"/>
<dbReference type="InterPro" id="IPR011009">
    <property type="entry name" value="Kinase-like_dom_sf"/>
</dbReference>
<dbReference type="GO" id="GO:0007166">
    <property type="term" value="P:cell surface receptor signaling pathway"/>
    <property type="evidence" value="ECO:0007669"/>
    <property type="project" value="InterPro"/>
</dbReference>
<gene>
    <name evidence="2" type="ORF">F8M41_021790</name>
</gene>
<dbReference type="Gene3D" id="1.25.40.10">
    <property type="entry name" value="Tetratricopeptide repeat domain"/>
    <property type="match status" value="1"/>
</dbReference>